<reference evidence="1" key="1">
    <citation type="journal article" date="2021" name="New Phytol.">
        <title>Evolutionary innovations through gain and loss of genes in the ectomycorrhizal Boletales.</title>
        <authorList>
            <person name="Wu G."/>
            <person name="Miyauchi S."/>
            <person name="Morin E."/>
            <person name="Kuo A."/>
            <person name="Drula E."/>
            <person name="Varga T."/>
            <person name="Kohler A."/>
            <person name="Feng B."/>
            <person name="Cao Y."/>
            <person name="Lipzen A."/>
            <person name="Daum C."/>
            <person name="Hundley H."/>
            <person name="Pangilinan J."/>
            <person name="Johnson J."/>
            <person name="Barry K."/>
            <person name="LaButti K."/>
            <person name="Ng V."/>
            <person name="Ahrendt S."/>
            <person name="Min B."/>
            <person name="Choi I.G."/>
            <person name="Park H."/>
            <person name="Plett J.M."/>
            <person name="Magnuson J."/>
            <person name="Spatafora J.W."/>
            <person name="Nagy L.G."/>
            <person name="Henrissat B."/>
            <person name="Grigoriev I.V."/>
            <person name="Yang Z.L."/>
            <person name="Xu J."/>
            <person name="Martin F.M."/>
        </authorList>
    </citation>
    <scope>NUCLEOTIDE SEQUENCE</scope>
    <source>
        <strain evidence="1">ATCC 28755</strain>
    </source>
</reference>
<evidence type="ECO:0000313" key="2">
    <source>
        <dbReference type="Proteomes" id="UP000790377"/>
    </source>
</evidence>
<proteinExistence type="predicted"/>
<name>A0ACB8AJK5_9AGAM</name>
<organism evidence="1 2">
    <name type="scientific">Hygrophoropsis aurantiaca</name>
    <dbReference type="NCBI Taxonomy" id="72124"/>
    <lineage>
        <taxon>Eukaryota</taxon>
        <taxon>Fungi</taxon>
        <taxon>Dikarya</taxon>
        <taxon>Basidiomycota</taxon>
        <taxon>Agaricomycotina</taxon>
        <taxon>Agaricomycetes</taxon>
        <taxon>Agaricomycetidae</taxon>
        <taxon>Boletales</taxon>
        <taxon>Coniophorineae</taxon>
        <taxon>Hygrophoropsidaceae</taxon>
        <taxon>Hygrophoropsis</taxon>
    </lineage>
</organism>
<gene>
    <name evidence="1" type="ORF">BJ138DRAFT_1100071</name>
</gene>
<sequence>MPALSSGASSRTVSTASDSSTSSSQLGPPMSREDTRIIFGNIAELAIFSHQFVERLEKALGSVLDGGEGPDHVGELFLEIIPALEPPYKAYITRHPTALAHLQALPSSPALTAYLERTRTLASSLTHAWDLPSLLIKPVQRLLKYSLLLGAIIDETAESHPDKVNLRTARTQMEEVARGVNEDRRRWEVVKEILNAKASDASKKKGVGVGVSATVNLGRMKSIRGPKVKDDNEEAAQVAAMEAELKRYPAFLKQIAKDTVDWRNSAHSVILRLRDWANAFGKVIGLSEEAKSEAFDAFIAVVADLIGISHDLDIGIKETLLTDIASLKESTKSPFKLLSAMHEYEHLHHGLANANFGKSRPPQQLLDASQSYLALRGQLNAELPQYLALLDSGTGAIVVMLADIQARFWEDVRNRWFDLWDALRVEGERNAGSDETLRVWWERWGDAERALQTLTIVNPKKIYPDRPRPRTSASSVVATLAALDPVHASPIPPSPQNHKHHHHAQNSIDMGGRRRSGSNSGGGMVRKTSCESLRSGKSNKSTKSGKSSRNSRPEEQFFEPAPPLPTPTTKSSRKEEYICEVAAPMPTPTFKPKPSRIKSMPVVAPLRTSTSSSSSQMRRDSEVPYPPSPLSYEVDDNRGRLAARRPSLKSKLTEPFRPSHHRRRSSSVKSLGAPSTIAPSYHSTDIPLPPYHRSSSTSHSADHLRHTRALYQCRTIHQCYPPDGVSYRGLPFFVLELGDVFDVLREYGHPSTHDDLPLYVDDGEDCLLLVRDKPGDVGWALASFLIPLD</sequence>
<accession>A0ACB8AJK5</accession>
<evidence type="ECO:0000313" key="1">
    <source>
        <dbReference type="EMBL" id="KAH7912737.1"/>
    </source>
</evidence>
<dbReference type="Proteomes" id="UP000790377">
    <property type="component" value="Unassembled WGS sequence"/>
</dbReference>
<keyword evidence="2" id="KW-1185">Reference proteome</keyword>
<protein>
    <submittedName>
        <fullName evidence="1">Uncharacterized protein</fullName>
    </submittedName>
</protein>
<comment type="caution">
    <text evidence="1">The sequence shown here is derived from an EMBL/GenBank/DDBJ whole genome shotgun (WGS) entry which is preliminary data.</text>
</comment>
<dbReference type="EMBL" id="MU267645">
    <property type="protein sequence ID" value="KAH7912737.1"/>
    <property type="molecule type" value="Genomic_DNA"/>
</dbReference>